<feature type="region of interest" description="Disordered" evidence="1">
    <location>
        <begin position="1"/>
        <end position="31"/>
    </location>
</feature>
<protein>
    <submittedName>
        <fullName evidence="2">Uncharacterized protein</fullName>
    </submittedName>
</protein>
<dbReference type="AlphaFoldDB" id="A0A182LYY5"/>
<proteinExistence type="predicted"/>
<dbReference type="EMBL" id="AXCM01022633">
    <property type="status" value="NOT_ANNOTATED_CDS"/>
    <property type="molecule type" value="Genomic_DNA"/>
</dbReference>
<keyword evidence="3" id="KW-1185">Reference proteome</keyword>
<organism evidence="2 3">
    <name type="scientific">Anopheles culicifacies</name>
    <dbReference type="NCBI Taxonomy" id="139723"/>
    <lineage>
        <taxon>Eukaryota</taxon>
        <taxon>Metazoa</taxon>
        <taxon>Ecdysozoa</taxon>
        <taxon>Arthropoda</taxon>
        <taxon>Hexapoda</taxon>
        <taxon>Insecta</taxon>
        <taxon>Pterygota</taxon>
        <taxon>Neoptera</taxon>
        <taxon>Endopterygota</taxon>
        <taxon>Diptera</taxon>
        <taxon>Nematocera</taxon>
        <taxon>Culicoidea</taxon>
        <taxon>Culicidae</taxon>
        <taxon>Anophelinae</taxon>
        <taxon>Anopheles</taxon>
        <taxon>culicifacies species complex</taxon>
    </lineage>
</organism>
<reference evidence="3" key="1">
    <citation type="submission" date="2013-09" db="EMBL/GenBank/DDBJ databases">
        <title>The Genome Sequence of Anopheles culicifacies species A.</title>
        <authorList>
            <consortium name="The Broad Institute Genomics Platform"/>
            <person name="Neafsey D.E."/>
            <person name="Besansky N."/>
            <person name="Howell P."/>
            <person name="Walton C."/>
            <person name="Young S.K."/>
            <person name="Zeng Q."/>
            <person name="Gargeya S."/>
            <person name="Fitzgerald M."/>
            <person name="Haas B."/>
            <person name="Abouelleil A."/>
            <person name="Allen A.W."/>
            <person name="Alvarado L."/>
            <person name="Arachchi H.M."/>
            <person name="Berlin A.M."/>
            <person name="Chapman S.B."/>
            <person name="Gainer-Dewar J."/>
            <person name="Goldberg J."/>
            <person name="Griggs A."/>
            <person name="Gujja S."/>
            <person name="Hansen M."/>
            <person name="Howarth C."/>
            <person name="Imamovic A."/>
            <person name="Ireland A."/>
            <person name="Larimer J."/>
            <person name="McCowan C."/>
            <person name="Murphy C."/>
            <person name="Pearson M."/>
            <person name="Poon T.W."/>
            <person name="Priest M."/>
            <person name="Roberts A."/>
            <person name="Saif S."/>
            <person name="Shea T."/>
            <person name="Sisk P."/>
            <person name="Sykes S."/>
            <person name="Wortman J."/>
            <person name="Nusbaum C."/>
            <person name="Birren B."/>
        </authorList>
    </citation>
    <scope>NUCLEOTIDE SEQUENCE [LARGE SCALE GENOMIC DNA]</scope>
    <source>
        <strain evidence="3">A-37</strain>
    </source>
</reference>
<feature type="region of interest" description="Disordered" evidence="1">
    <location>
        <begin position="99"/>
        <end position="147"/>
    </location>
</feature>
<evidence type="ECO:0000313" key="2">
    <source>
        <dbReference type="EnsemblMetazoa" id="ACUA005333-PA"/>
    </source>
</evidence>
<feature type="compositionally biased region" description="Basic and acidic residues" evidence="1">
    <location>
        <begin position="122"/>
        <end position="137"/>
    </location>
</feature>
<accession>A0A182LYY5</accession>
<evidence type="ECO:0000256" key="1">
    <source>
        <dbReference type="SAM" id="MobiDB-lite"/>
    </source>
</evidence>
<dbReference type="EnsemblMetazoa" id="ACUA005333-RA">
    <property type="protein sequence ID" value="ACUA005333-PA"/>
    <property type="gene ID" value="ACUA005333"/>
</dbReference>
<feature type="compositionally biased region" description="Low complexity" evidence="1">
    <location>
        <begin position="1"/>
        <end position="12"/>
    </location>
</feature>
<evidence type="ECO:0000313" key="3">
    <source>
        <dbReference type="Proteomes" id="UP000075883"/>
    </source>
</evidence>
<dbReference type="STRING" id="139723.A0A182LYY5"/>
<sequence>STTTTIDNSSSNVRPPAASTGPISIPGTPISTKKLAAFRRSTSVEPVVKTTTTPSVVPPQGDLPVRAVRVPLTPQLDGRKTFSTETYFATKFFKRARSFSAKPADDDDGDDHDPGSRIQRAVAKDERDGAMNDREQVKNGTEFVELD</sequence>
<reference evidence="2" key="2">
    <citation type="submission" date="2020-05" db="UniProtKB">
        <authorList>
            <consortium name="EnsemblMetazoa"/>
        </authorList>
    </citation>
    <scope>IDENTIFICATION</scope>
    <source>
        <strain evidence="2">A-37</strain>
    </source>
</reference>
<name>A0A182LYY5_9DIPT</name>
<dbReference type="Proteomes" id="UP000075883">
    <property type="component" value="Unassembled WGS sequence"/>
</dbReference>
<dbReference type="VEuPathDB" id="VectorBase:ACUA005333"/>